<organism evidence="1">
    <name type="scientific">uncultured delta proteobacterium HF0070_10I02</name>
    <dbReference type="NCBI Taxonomy" id="710824"/>
    <lineage>
        <taxon>Bacteria</taxon>
        <taxon>Deltaproteobacteria</taxon>
        <taxon>environmental samples</taxon>
    </lineage>
</organism>
<dbReference type="AlphaFoldDB" id="E0XS27"/>
<proteinExistence type="predicted"/>
<sequence>MGWLPTFFHVKRVFGALVEAALGRLRQEAGVFRDVDSASFSFDCVGHSADFPYLSRLWKPRNAGTVSTGHEW</sequence>
<name>E0XS27_9DELT</name>
<dbReference type="EMBL" id="GU474857">
    <property type="protein sequence ID" value="ADI17218.1"/>
    <property type="molecule type" value="Genomic_DNA"/>
</dbReference>
<evidence type="ECO:0000313" key="1">
    <source>
        <dbReference type="EMBL" id="ADI17218.1"/>
    </source>
</evidence>
<reference evidence="1" key="1">
    <citation type="journal article" date="2011" name="Environ. Microbiol.">
        <title>Time-series analyses of Monterey Bay coastal microbial picoplankton using a 'genome proxy' microarray.</title>
        <authorList>
            <person name="Rich V.I."/>
            <person name="Pham V.D."/>
            <person name="Eppley J."/>
            <person name="Shi Y."/>
            <person name="DeLong E.F."/>
        </authorList>
    </citation>
    <scope>NUCLEOTIDE SEQUENCE</scope>
</reference>
<accession>E0XS27</accession>
<protein>
    <submittedName>
        <fullName evidence="1">Uncharacterized protein</fullName>
    </submittedName>
</protein>